<name>A0A147B952_9ACAR</name>
<dbReference type="GO" id="GO:0030688">
    <property type="term" value="C:preribosome, small subunit precursor"/>
    <property type="evidence" value="ECO:0007669"/>
    <property type="project" value="InterPro"/>
</dbReference>
<dbReference type="PANTHER" id="PTHR13026">
    <property type="entry name" value="NNP-1 PROTEIN NOVEL NUCLEAR PROTEIN 1 NOP52"/>
    <property type="match status" value="1"/>
</dbReference>
<dbReference type="Pfam" id="PF05997">
    <property type="entry name" value="Nop52"/>
    <property type="match status" value="1"/>
</dbReference>
<sequence length="212" mass="24684">KPLVQQEVADNICSLMHSFRSDEQTLVFIDGFFRTMGHEWFGIDRYRLDKFMMLIRRFYRQCLTFTHKGGWKEERIQSLNACLSKTVMHPSCEGTPVGLKTHLTDIFLQELARVHGLELTAEQAMLFLEPFFKILMKSPDPVLSASVCDNIFHLMMDLDPSTTGQAADDELGEDENRRKRRVTAEKNTMSVVEYWRKVRPAKTFLQFLLITK</sequence>
<keyword evidence="3" id="KW-0698">rRNA processing</keyword>
<protein>
    <submittedName>
        <fullName evidence="5">Ribosomal rna processing protein 1 homolog b</fullName>
    </submittedName>
</protein>
<accession>A0A147B952</accession>
<evidence type="ECO:0000256" key="2">
    <source>
        <dbReference type="ARBA" id="ARBA00006374"/>
    </source>
</evidence>
<feature type="non-terminal residue" evidence="5">
    <location>
        <position position="1"/>
    </location>
</feature>
<dbReference type="AlphaFoldDB" id="A0A147B952"/>
<evidence type="ECO:0000256" key="3">
    <source>
        <dbReference type="ARBA" id="ARBA00022552"/>
    </source>
</evidence>
<evidence type="ECO:0000313" key="5">
    <source>
        <dbReference type="EMBL" id="JAR87306.1"/>
    </source>
</evidence>
<dbReference type="PANTHER" id="PTHR13026:SF0">
    <property type="entry name" value="RIBOSOMAL RNA PROCESSING 1B"/>
    <property type="match status" value="1"/>
</dbReference>
<organism evidence="5">
    <name type="scientific">Alectorobius mimon</name>
    <dbReference type="NCBI Taxonomy" id="360319"/>
    <lineage>
        <taxon>Eukaryota</taxon>
        <taxon>Metazoa</taxon>
        <taxon>Ecdysozoa</taxon>
        <taxon>Arthropoda</taxon>
        <taxon>Chelicerata</taxon>
        <taxon>Arachnida</taxon>
        <taxon>Acari</taxon>
        <taxon>Parasitiformes</taxon>
        <taxon>Ixodida</taxon>
        <taxon>Ixodoidea</taxon>
        <taxon>Argasidae</taxon>
        <taxon>Ornithodorinae</taxon>
        <taxon>Alectorobius</taxon>
    </lineage>
</organism>
<keyword evidence="4" id="KW-0539">Nucleus</keyword>
<dbReference type="GO" id="GO:0005634">
    <property type="term" value="C:nucleus"/>
    <property type="evidence" value="ECO:0007669"/>
    <property type="project" value="UniProtKB-SubCell"/>
</dbReference>
<dbReference type="EMBL" id="GEIB01000653">
    <property type="protein sequence ID" value="JAR87306.1"/>
    <property type="molecule type" value="Transcribed_RNA"/>
</dbReference>
<evidence type="ECO:0000256" key="1">
    <source>
        <dbReference type="ARBA" id="ARBA00004123"/>
    </source>
</evidence>
<proteinExistence type="inferred from homology"/>
<evidence type="ECO:0000256" key="4">
    <source>
        <dbReference type="ARBA" id="ARBA00023242"/>
    </source>
</evidence>
<reference evidence="5" key="1">
    <citation type="submission" date="2016-03" db="EMBL/GenBank/DDBJ databases">
        <title>Gut transcriptome analysis on engorged females of Ornithodoros mimon (Acari: Argasidae) and phylogenetic inferences of soft ticks.</title>
        <authorList>
            <person name="Landulfo G.A."/>
            <person name="Giovanni D."/>
            <person name="Carvalho E."/>
            <person name="Junqueira-de-Azevedo I."/>
            <person name="Patane J."/>
            <person name="Mendoca R."/>
            <person name="Barros-Battesti D."/>
        </authorList>
    </citation>
    <scope>NUCLEOTIDE SEQUENCE</scope>
    <source>
        <strain evidence="5">Females</strain>
        <tissue evidence="5">Gut</tissue>
    </source>
</reference>
<comment type="subcellular location">
    <subcellularLocation>
        <location evidence="1">Nucleus</location>
    </subcellularLocation>
</comment>
<comment type="similarity">
    <text evidence="2">Belongs to the RRP1 family.</text>
</comment>
<dbReference type="GO" id="GO:0006364">
    <property type="term" value="P:rRNA processing"/>
    <property type="evidence" value="ECO:0007669"/>
    <property type="project" value="UniProtKB-KW"/>
</dbReference>
<dbReference type="InterPro" id="IPR010301">
    <property type="entry name" value="RRP1"/>
</dbReference>